<dbReference type="PRINTS" id="PR01217">
    <property type="entry name" value="PRICHEXTENSN"/>
</dbReference>
<gene>
    <name evidence="4" type="ORF">ACFSXZ_39910</name>
</gene>
<organism evidence="4 5">
    <name type="scientific">Amycolatopsis pigmentata</name>
    <dbReference type="NCBI Taxonomy" id="450801"/>
    <lineage>
        <taxon>Bacteria</taxon>
        <taxon>Bacillati</taxon>
        <taxon>Actinomycetota</taxon>
        <taxon>Actinomycetes</taxon>
        <taxon>Pseudonocardiales</taxon>
        <taxon>Pseudonocardiaceae</taxon>
        <taxon>Amycolatopsis</taxon>
    </lineage>
</organism>
<accession>A0ABW5G5E0</accession>
<name>A0ABW5G5E0_9PSEU</name>
<evidence type="ECO:0000313" key="5">
    <source>
        <dbReference type="Proteomes" id="UP001597417"/>
    </source>
</evidence>
<comment type="caution">
    <text evidence="4">The sequence shown here is derived from an EMBL/GenBank/DDBJ whole genome shotgun (WGS) entry which is preliminary data.</text>
</comment>
<evidence type="ECO:0000256" key="2">
    <source>
        <dbReference type="SAM" id="Phobius"/>
    </source>
</evidence>
<feature type="compositionally biased region" description="Pro residues" evidence="1">
    <location>
        <begin position="133"/>
        <end position="154"/>
    </location>
</feature>
<feature type="compositionally biased region" description="Pro residues" evidence="1">
    <location>
        <begin position="59"/>
        <end position="102"/>
    </location>
</feature>
<keyword evidence="3" id="KW-0732">Signal</keyword>
<protein>
    <submittedName>
        <fullName evidence="4">Uncharacterized protein</fullName>
    </submittedName>
</protein>
<dbReference type="Proteomes" id="UP001597417">
    <property type="component" value="Unassembled WGS sequence"/>
</dbReference>
<evidence type="ECO:0000313" key="4">
    <source>
        <dbReference type="EMBL" id="MFD2422508.1"/>
    </source>
</evidence>
<evidence type="ECO:0000256" key="1">
    <source>
        <dbReference type="SAM" id="MobiDB-lite"/>
    </source>
</evidence>
<keyword evidence="2" id="KW-0472">Membrane</keyword>
<reference evidence="5" key="1">
    <citation type="journal article" date="2019" name="Int. J. Syst. Evol. Microbiol.">
        <title>The Global Catalogue of Microorganisms (GCM) 10K type strain sequencing project: providing services to taxonomists for standard genome sequencing and annotation.</title>
        <authorList>
            <consortium name="The Broad Institute Genomics Platform"/>
            <consortium name="The Broad Institute Genome Sequencing Center for Infectious Disease"/>
            <person name="Wu L."/>
            <person name="Ma J."/>
        </authorList>
    </citation>
    <scope>NUCLEOTIDE SEQUENCE [LARGE SCALE GENOMIC DNA]</scope>
    <source>
        <strain evidence="5">CGMCC 4.7645</strain>
    </source>
</reference>
<sequence length="198" mass="20373">MVVRSVSVAAFSALCWLIPAPASAVEICVVADVRLPPLELKSTVDVAIASVRHCPRPMPSPLPPVPSPPVPAPPVPAPPGTTPPGTPPPTSPAPPLSRPSPQRPSSRVPAGRPVTAVPEALGVAPMQLVAAPSPNPPCPQPAPANDPLEAPPSAVPERTIAAPKQDEVQTERRWAVAVLVVVIGASIAIRRIFRDPSP</sequence>
<keyword evidence="2" id="KW-0812">Transmembrane</keyword>
<keyword evidence="5" id="KW-1185">Reference proteome</keyword>
<feature type="region of interest" description="Disordered" evidence="1">
    <location>
        <begin position="59"/>
        <end position="169"/>
    </location>
</feature>
<proteinExistence type="predicted"/>
<keyword evidence="2" id="KW-1133">Transmembrane helix</keyword>
<feature type="transmembrane region" description="Helical" evidence="2">
    <location>
        <begin position="174"/>
        <end position="193"/>
    </location>
</feature>
<dbReference type="EMBL" id="JBHUKR010000029">
    <property type="protein sequence ID" value="MFD2422508.1"/>
    <property type="molecule type" value="Genomic_DNA"/>
</dbReference>
<feature type="signal peptide" evidence="3">
    <location>
        <begin position="1"/>
        <end position="24"/>
    </location>
</feature>
<evidence type="ECO:0000256" key="3">
    <source>
        <dbReference type="SAM" id="SignalP"/>
    </source>
</evidence>
<feature type="chain" id="PRO_5046165769" evidence="3">
    <location>
        <begin position="25"/>
        <end position="198"/>
    </location>
</feature>
<dbReference type="RefSeq" id="WP_378271617.1">
    <property type="nucleotide sequence ID" value="NZ_JBHUKR010000029.1"/>
</dbReference>